<dbReference type="Proteomes" id="UP000321051">
    <property type="component" value="Unassembled WGS sequence"/>
</dbReference>
<accession>A0A510Y9L2</accession>
<protein>
    <recommendedName>
        <fullName evidence="1">DUF3870 domain-containing protein</fullName>
    </recommendedName>
</protein>
<dbReference type="AlphaFoldDB" id="A0A510Y9L2"/>
<feature type="domain" description="DUF3870" evidence="1">
    <location>
        <begin position="6"/>
        <end position="99"/>
    </location>
</feature>
<dbReference type="EMBL" id="BJUN01000027">
    <property type="protein sequence ID" value="GEK60070.1"/>
    <property type="molecule type" value="Genomic_DNA"/>
</dbReference>
<name>A0A510Y9L2_MARHA</name>
<sequence>MDNVVFIAGHARLPEGMAAQSMFQTLTVTVEIDREYGVILESSCTLATAHGREFINRLLKGYSLRNGIEKPINLIEHNYSGKAKNAIISALKDLYKQYKNL</sequence>
<proteinExistence type="predicted"/>
<evidence type="ECO:0000259" key="1">
    <source>
        <dbReference type="Pfam" id="PF12986"/>
    </source>
</evidence>
<organism evidence="2 3">
    <name type="scientific">Marinococcus halophilus</name>
    <dbReference type="NCBI Taxonomy" id="1371"/>
    <lineage>
        <taxon>Bacteria</taxon>
        <taxon>Bacillati</taxon>
        <taxon>Bacillota</taxon>
        <taxon>Bacilli</taxon>
        <taxon>Bacillales</taxon>
        <taxon>Bacillaceae</taxon>
        <taxon>Marinococcus</taxon>
    </lineage>
</organism>
<evidence type="ECO:0000313" key="3">
    <source>
        <dbReference type="Proteomes" id="UP000321051"/>
    </source>
</evidence>
<keyword evidence="3" id="KW-1185">Reference proteome</keyword>
<dbReference type="InterPro" id="IPR024617">
    <property type="entry name" value="DUF3870"/>
</dbReference>
<reference evidence="2 3" key="1">
    <citation type="submission" date="2019-07" db="EMBL/GenBank/DDBJ databases">
        <title>Whole genome shotgun sequence of Marinococcus halophilus NBRC 102359.</title>
        <authorList>
            <person name="Hosoyama A."/>
            <person name="Uohara A."/>
            <person name="Ohji S."/>
            <person name="Ichikawa N."/>
        </authorList>
    </citation>
    <scope>NUCLEOTIDE SEQUENCE [LARGE SCALE GENOMIC DNA]</scope>
    <source>
        <strain evidence="2 3">NBRC 102359</strain>
    </source>
</reference>
<comment type="caution">
    <text evidence="2">The sequence shown here is derived from an EMBL/GenBank/DDBJ whole genome shotgun (WGS) entry which is preliminary data.</text>
</comment>
<dbReference type="STRING" id="1371.GCA_900166605_01133"/>
<dbReference type="RefSeq" id="WP_094908638.1">
    <property type="nucleotide sequence ID" value="NZ_BJUN01000027.1"/>
</dbReference>
<gene>
    <name evidence="2" type="ORF">MHA01_29750</name>
</gene>
<dbReference type="OrthoDB" id="7061730at2"/>
<dbReference type="Pfam" id="PF12986">
    <property type="entry name" value="DUF3870"/>
    <property type="match status" value="1"/>
</dbReference>
<evidence type="ECO:0000313" key="2">
    <source>
        <dbReference type="EMBL" id="GEK60070.1"/>
    </source>
</evidence>